<name>A0ABP7SGX8_9BURK</name>
<gene>
    <name evidence="3" type="ORF">GCM10022212_00800</name>
</gene>
<comment type="caution">
    <text evidence="3">The sequence shown here is derived from an EMBL/GenBank/DDBJ whole genome shotgun (WGS) entry which is preliminary data.</text>
</comment>
<sequence>MDWTTAKPFPVEIPFLQELGVEFLGMEDGQAQVALTLAERHMNSWHVGHGGVTMTLLDVAMAMAGRSLEPSAIGAVTVDMNTTFMRPAGQPGTRLVAKGRAYHRATTLVFCEGEVWSGQQLVAKAMGTFKFLKRADAARKIDHTSTP</sequence>
<dbReference type="InterPro" id="IPR003736">
    <property type="entry name" value="PAAI_dom"/>
</dbReference>
<dbReference type="InterPro" id="IPR006683">
    <property type="entry name" value="Thioestr_dom"/>
</dbReference>
<dbReference type="NCBIfam" id="TIGR00369">
    <property type="entry name" value="unchar_dom_1"/>
    <property type="match status" value="1"/>
</dbReference>
<feature type="domain" description="Thioesterase" evidence="2">
    <location>
        <begin position="49"/>
        <end position="122"/>
    </location>
</feature>
<evidence type="ECO:0000259" key="2">
    <source>
        <dbReference type="Pfam" id="PF03061"/>
    </source>
</evidence>
<keyword evidence="1" id="KW-0378">Hydrolase</keyword>
<protein>
    <submittedName>
        <fullName evidence="3">PaaI family thioesterase</fullName>
    </submittedName>
</protein>
<keyword evidence="4" id="KW-1185">Reference proteome</keyword>
<dbReference type="PANTHER" id="PTHR42856:SF1">
    <property type="entry name" value="ACYL-COENZYME A THIOESTERASE PAAI"/>
    <property type="match status" value="1"/>
</dbReference>
<evidence type="ECO:0000313" key="4">
    <source>
        <dbReference type="Proteomes" id="UP001501353"/>
    </source>
</evidence>
<evidence type="ECO:0000313" key="3">
    <source>
        <dbReference type="EMBL" id="GAA4011525.1"/>
    </source>
</evidence>
<evidence type="ECO:0000256" key="1">
    <source>
        <dbReference type="ARBA" id="ARBA00022801"/>
    </source>
</evidence>
<dbReference type="Proteomes" id="UP001501353">
    <property type="component" value="Unassembled WGS sequence"/>
</dbReference>
<dbReference type="Gene3D" id="3.10.129.10">
    <property type="entry name" value="Hotdog Thioesterase"/>
    <property type="match status" value="1"/>
</dbReference>
<proteinExistence type="predicted"/>
<dbReference type="EMBL" id="BAAAZE010000001">
    <property type="protein sequence ID" value="GAA4011525.1"/>
    <property type="molecule type" value="Genomic_DNA"/>
</dbReference>
<dbReference type="CDD" id="cd03443">
    <property type="entry name" value="PaaI_thioesterase"/>
    <property type="match status" value="1"/>
</dbReference>
<organism evidence="3 4">
    <name type="scientific">Actimicrobium antarcticum</name>
    <dbReference type="NCBI Taxonomy" id="1051899"/>
    <lineage>
        <taxon>Bacteria</taxon>
        <taxon>Pseudomonadati</taxon>
        <taxon>Pseudomonadota</taxon>
        <taxon>Betaproteobacteria</taxon>
        <taxon>Burkholderiales</taxon>
        <taxon>Oxalobacteraceae</taxon>
        <taxon>Actimicrobium</taxon>
    </lineage>
</organism>
<dbReference type="SUPFAM" id="SSF54637">
    <property type="entry name" value="Thioesterase/thiol ester dehydrase-isomerase"/>
    <property type="match status" value="1"/>
</dbReference>
<reference evidence="4" key="1">
    <citation type="journal article" date="2019" name="Int. J. Syst. Evol. Microbiol.">
        <title>The Global Catalogue of Microorganisms (GCM) 10K type strain sequencing project: providing services to taxonomists for standard genome sequencing and annotation.</title>
        <authorList>
            <consortium name="The Broad Institute Genomics Platform"/>
            <consortium name="The Broad Institute Genome Sequencing Center for Infectious Disease"/>
            <person name="Wu L."/>
            <person name="Ma J."/>
        </authorList>
    </citation>
    <scope>NUCLEOTIDE SEQUENCE [LARGE SCALE GENOMIC DNA]</scope>
    <source>
        <strain evidence="4">JCM 16673</strain>
    </source>
</reference>
<dbReference type="RefSeq" id="WP_344761196.1">
    <property type="nucleotide sequence ID" value="NZ_BAAAZE010000001.1"/>
</dbReference>
<accession>A0ABP7SGX8</accession>
<dbReference type="InterPro" id="IPR052723">
    <property type="entry name" value="Acyl-CoA_thioesterase_PaaI"/>
</dbReference>
<dbReference type="PANTHER" id="PTHR42856">
    <property type="entry name" value="ACYL-COENZYME A THIOESTERASE PAAI"/>
    <property type="match status" value="1"/>
</dbReference>
<dbReference type="Pfam" id="PF03061">
    <property type="entry name" value="4HBT"/>
    <property type="match status" value="1"/>
</dbReference>
<dbReference type="InterPro" id="IPR029069">
    <property type="entry name" value="HotDog_dom_sf"/>
</dbReference>